<dbReference type="PROSITE" id="PS50914">
    <property type="entry name" value="BON"/>
    <property type="match status" value="1"/>
</dbReference>
<sequence length="176" mass="19327">MQTLDNINNTDDSVKRKDFTMPKRLGLFTFALTASLLLVTGCARDEPITNTPPAEPRASELEHIERNVQQRPTPPPNSNLENTDRNVRDSSGATLTPEDQGANPGDRKITAAIRRTIVKDESLSLDAHNAKIITRNGVVTLRGPVENAAEKNTLQSIAKKIRGVKQVDNQLEIKAP</sequence>
<feature type="domain" description="BON" evidence="2">
    <location>
        <begin position="105"/>
        <end position="175"/>
    </location>
</feature>
<organism evidence="3 4">
    <name type="scientific">Methylobacter tundripaludum (strain ATCC BAA-1195 / DSM 17260 / SV96)</name>
    <dbReference type="NCBI Taxonomy" id="697282"/>
    <lineage>
        <taxon>Bacteria</taxon>
        <taxon>Pseudomonadati</taxon>
        <taxon>Pseudomonadota</taxon>
        <taxon>Gammaproteobacteria</taxon>
        <taxon>Methylococcales</taxon>
        <taxon>Methylococcaceae</taxon>
        <taxon>Methylobacter</taxon>
    </lineage>
</organism>
<dbReference type="Gene3D" id="3.30.1340.30">
    <property type="match status" value="1"/>
</dbReference>
<dbReference type="InterPro" id="IPR051686">
    <property type="entry name" value="Lipoprotein_DolP"/>
</dbReference>
<protein>
    <submittedName>
        <fullName evidence="3">Transport-associated protein</fullName>
    </submittedName>
</protein>
<reference evidence="3 4" key="1">
    <citation type="submission" date="2011-06" db="EMBL/GenBank/DDBJ databases">
        <title>Genomic sequence of Methylobacter tundripaludum SV96.</title>
        <authorList>
            <consortium name="US DOE Joint Genome Institute"/>
            <person name="Lucas S."/>
            <person name="Han J."/>
            <person name="Lapidus A."/>
            <person name="Cheng J.-F."/>
            <person name="Goodwin L."/>
            <person name="Pitluck S."/>
            <person name="Held B."/>
            <person name="Detter J.C."/>
            <person name="Han C."/>
            <person name="Tapia R."/>
            <person name="Land M."/>
            <person name="Hauser L."/>
            <person name="Kyrpides N."/>
            <person name="Ivanova N."/>
            <person name="Ovchinnikova G."/>
            <person name="Pagani I."/>
            <person name="Klotz M.G."/>
            <person name="Dispirito A.A."/>
            <person name="Murrell J.C."/>
            <person name="Dunfield P."/>
            <person name="Kalyuzhnaya M.G."/>
            <person name="Svenning M."/>
            <person name="Trotsenko Y.A."/>
            <person name="Stein L.Y."/>
            <person name="Woyke T."/>
        </authorList>
    </citation>
    <scope>NUCLEOTIDE SEQUENCE [LARGE SCALE GENOMIC DNA]</scope>
    <source>
        <strain evidence="4">ATCC BAA-1195 / DSM 17260 / SV96</strain>
    </source>
</reference>
<evidence type="ECO:0000259" key="2">
    <source>
        <dbReference type="PROSITE" id="PS50914"/>
    </source>
</evidence>
<dbReference type="RefSeq" id="WP_006889743.1">
    <property type="nucleotide sequence ID" value="NZ_JH109152.1"/>
</dbReference>
<gene>
    <name evidence="3" type="ORF">Mettu_0551</name>
</gene>
<dbReference type="eggNOG" id="COG2823">
    <property type="taxonomic scope" value="Bacteria"/>
</dbReference>
<name>G3IVN1_METTV</name>
<feature type="region of interest" description="Disordered" evidence="1">
    <location>
        <begin position="66"/>
        <end position="108"/>
    </location>
</feature>
<dbReference type="EMBL" id="JH109152">
    <property type="protein sequence ID" value="EGW21768.1"/>
    <property type="molecule type" value="Genomic_DNA"/>
</dbReference>
<evidence type="ECO:0000313" key="4">
    <source>
        <dbReference type="Proteomes" id="UP000004664"/>
    </source>
</evidence>
<dbReference type="PANTHER" id="PTHR34606">
    <property type="entry name" value="BON DOMAIN-CONTAINING PROTEIN"/>
    <property type="match status" value="1"/>
</dbReference>
<keyword evidence="4" id="KW-1185">Reference proteome</keyword>
<evidence type="ECO:0000313" key="3">
    <source>
        <dbReference type="EMBL" id="EGW21768.1"/>
    </source>
</evidence>
<dbReference type="PANTHER" id="PTHR34606:SF15">
    <property type="entry name" value="BON DOMAIN-CONTAINING PROTEIN"/>
    <property type="match status" value="1"/>
</dbReference>
<proteinExistence type="predicted"/>
<dbReference type="AlphaFoldDB" id="G3IVN1"/>
<dbReference type="Pfam" id="PF04972">
    <property type="entry name" value="BON"/>
    <property type="match status" value="1"/>
</dbReference>
<dbReference type="InterPro" id="IPR007055">
    <property type="entry name" value="BON_dom"/>
</dbReference>
<evidence type="ECO:0000256" key="1">
    <source>
        <dbReference type="SAM" id="MobiDB-lite"/>
    </source>
</evidence>
<dbReference type="HOGENOM" id="CLU_139756_1_0_6"/>
<accession>G3IVN1</accession>
<dbReference type="Proteomes" id="UP000004664">
    <property type="component" value="Unassembled WGS sequence"/>
</dbReference>